<dbReference type="CDD" id="cd07996">
    <property type="entry name" value="WGR_MMR_like"/>
    <property type="match status" value="1"/>
</dbReference>
<gene>
    <name evidence="2" type="ORF">GOZ90_17290</name>
</gene>
<dbReference type="EMBL" id="WPHR01000016">
    <property type="protein sequence ID" value="MUZ74445.1"/>
    <property type="molecule type" value="Genomic_DNA"/>
</dbReference>
<dbReference type="InterPro" id="IPR008893">
    <property type="entry name" value="WGR_domain"/>
</dbReference>
<evidence type="ECO:0000259" key="1">
    <source>
        <dbReference type="PROSITE" id="PS51977"/>
    </source>
</evidence>
<protein>
    <submittedName>
        <fullName evidence="2">WGR domain-containing protein</fullName>
    </submittedName>
</protein>
<dbReference type="SUPFAM" id="SSF142921">
    <property type="entry name" value="WGR domain-like"/>
    <property type="match status" value="1"/>
</dbReference>
<evidence type="ECO:0000313" key="2">
    <source>
        <dbReference type="EMBL" id="MUZ74445.1"/>
    </source>
</evidence>
<dbReference type="AlphaFoldDB" id="A0A6L6VHW6"/>
<dbReference type="Gene3D" id="2.20.140.10">
    <property type="entry name" value="WGR domain"/>
    <property type="match status" value="1"/>
</dbReference>
<dbReference type="Proteomes" id="UP000477951">
    <property type="component" value="Unassembled WGS sequence"/>
</dbReference>
<dbReference type="PROSITE" id="PS51977">
    <property type="entry name" value="WGR"/>
    <property type="match status" value="1"/>
</dbReference>
<proteinExistence type="predicted"/>
<reference evidence="2 3" key="1">
    <citation type="submission" date="2019-12" db="EMBL/GenBank/DDBJ databases">
        <title>Whole-genome sequencing of Allorhizobium vitis.</title>
        <authorList>
            <person name="Gan H.M."/>
            <person name="Szegedi E."/>
            <person name="Burr T."/>
            <person name="Savka M.A."/>
        </authorList>
    </citation>
    <scope>NUCLEOTIDE SEQUENCE [LARGE SCALE GENOMIC DNA]</scope>
    <source>
        <strain evidence="2 3">CG516</strain>
    </source>
</reference>
<dbReference type="InterPro" id="IPR049809">
    <property type="entry name" value="YehF/YfeS-like_WGR"/>
</dbReference>
<sequence>MIAQPYHLYIERTDASKNMARYYAMEISPTLFGEACLTRTWGRIGKRGRTKIHHFARERDAVLLFLDLLRQKRARGYVAVTLPAPIRIEENEIGAAIAAPTSFRHRHVSCRWPRSDHRWS</sequence>
<dbReference type="InterPro" id="IPR036930">
    <property type="entry name" value="WGR_dom_sf"/>
</dbReference>
<dbReference type="RefSeq" id="WP_156615513.1">
    <property type="nucleotide sequence ID" value="NZ_WPHR01000016.1"/>
</dbReference>
<dbReference type="Pfam" id="PF05406">
    <property type="entry name" value="WGR"/>
    <property type="match status" value="1"/>
</dbReference>
<accession>A0A6L6VHW6</accession>
<evidence type="ECO:0000313" key="3">
    <source>
        <dbReference type="Proteomes" id="UP000477951"/>
    </source>
</evidence>
<organism evidence="2 3">
    <name type="scientific">Agrobacterium vitis</name>
    <name type="common">Rhizobium vitis</name>
    <dbReference type="NCBI Taxonomy" id="373"/>
    <lineage>
        <taxon>Bacteria</taxon>
        <taxon>Pseudomonadati</taxon>
        <taxon>Pseudomonadota</taxon>
        <taxon>Alphaproteobacteria</taxon>
        <taxon>Hyphomicrobiales</taxon>
        <taxon>Rhizobiaceae</taxon>
        <taxon>Rhizobium/Agrobacterium group</taxon>
        <taxon>Agrobacterium</taxon>
    </lineage>
</organism>
<dbReference type="SMART" id="SM00773">
    <property type="entry name" value="WGR"/>
    <property type="match status" value="1"/>
</dbReference>
<name>A0A6L6VHW6_AGRVI</name>
<comment type="caution">
    <text evidence="2">The sequence shown here is derived from an EMBL/GenBank/DDBJ whole genome shotgun (WGS) entry which is preliminary data.</text>
</comment>
<feature type="domain" description="WGR" evidence="1">
    <location>
        <begin position="5"/>
        <end position="93"/>
    </location>
</feature>